<feature type="non-terminal residue" evidence="1">
    <location>
        <position position="1"/>
    </location>
</feature>
<comment type="caution">
    <text evidence="1">The sequence shown here is derived from an EMBL/GenBank/DDBJ whole genome shotgun (WGS) entry which is preliminary data.</text>
</comment>
<sequence>MKKTHWHALCVDTKHQRIAAASPRAIKLVDALSGVILAKFPTSSNSTPPALVRRLTY</sequence>
<dbReference type="AlphaFoldDB" id="A0A9X8EBR0"/>
<proteinExistence type="predicted"/>
<evidence type="ECO:0000313" key="1">
    <source>
        <dbReference type="EMBL" id="RLO13454.1"/>
    </source>
</evidence>
<dbReference type="Proteomes" id="UP000275652">
    <property type="component" value="Unassembled WGS sequence"/>
</dbReference>
<gene>
    <name evidence="1" type="ORF">DYB28_014018</name>
</gene>
<protein>
    <submittedName>
        <fullName evidence="1">Uncharacterized protein</fullName>
    </submittedName>
</protein>
<evidence type="ECO:0000313" key="2">
    <source>
        <dbReference type="Proteomes" id="UP000275652"/>
    </source>
</evidence>
<name>A0A9X8EBR0_APHAT</name>
<accession>A0A9X8EBR0</accession>
<reference evidence="1 2" key="1">
    <citation type="journal article" date="2018" name="J. Invertebr. Pathol.">
        <title>New genotyping method for the causative agent of crayfish plague (Aphanomyces astaci) based on whole genome data.</title>
        <authorList>
            <person name="Minardi D."/>
            <person name="Studholme D.J."/>
            <person name="van der Giezen M."/>
            <person name="Pretto T."/>
            <person name="Oidtmann B."/>
        </authorList>
    </citation>
    <scope>NUCLEOTIDE SEQUENCE [LARGE SCALE GENOMIC DNA]</scope>
    <source>
        <strain evidence="1 2">KB13</strain>
    </source>
</reference>
<dbReference type="EMBL" id="QUTI01006060">
    <property type="protein sequence ID" value="RLO13454.1"/>
    <property type="molecule type" value="Genomic_DNA"/>
</dbReference>
<organism evidence="1 2">
    <name type="scientific">Aphanomyces astaci</name>
    <name type="common">Crayfish plague agent</name>
    <dbReference type="NCBI Taxonomy" id="112090"/>
    <lineage>
        <taxon>Eukaryota</taxon>
        <taxon>Sar</taxon>
        <taxon>Stramenopiles</taxon>
        <taxon>Oomycota</taxon>
        <taxon>Saprolegniomycetes</taxon>
        <taxon>Saprolegniales</taxon>
        <taxon>Verrucalvaceae</taxon>
        <taxon>Aphanomyces</taxon>
    </lineage>
</organism>